<dbReference type="PANTHER" id="PTHR23055:SF178">
    <property type="entry name" value="NEUROCALCIN HOMOLOG"/>
    <property type="match status" value="1"/>
</dbReference>
<dbReference type="EMBL" id="CAID01000001">
    <property type="protein sequence ID" value="CEF96691.1"/>
    <property type="molecule type" value="Genomic_DNA"/>
</dbReference>
<keyword evidence="3" id="KW-0479">Metal-binding</keyword>
<feature type="compositionally biased region" description="Basic residues" evidence="8">
    <location>
        <begin position="1"/>
        <end position="10"/>
    </location>
</feature>
<comment type="similarity">
    <text evidence="1">Belongs to the recoverin family.</text>
</comment>
<dbReference type="AlphaFoldDB" id="A0A090LY06"/>
<evidence type="ECO:0000313" key="11">
    <source>
        <dbReference type="Proteomes" id="UP000009170"/>
    </source>
</evidence>
<keyword evidence="6" id="KW-0449">Lipoprotein</keyword>
<evidence type="ECO:0000256" key="4">
    <source>
        <dbReference type="ARBA" id="ARBA00022737"/>
    </source>
</evidence>
<dbReference type="OrthoDB" id="26525at2759"/>
<dbReference type="SMART" id="SM00054">
    <property type="entry name" value="EFh"/>
    <property type="match status" value="3"/>
</dbReference>
<dbReference type="InterPro" id="IPR011992">
    <property type="entry name" value="EF-hand-dom_pair"/>
</dbReference>
<dbReference type="GO" id="GO:0005509">
    <property type="term" value="F:calcium ion binding"/>
    <property type="evidence" value="ECO:0007669"/>
    <property type="project" value="InterPro"/>
</dbReference>
<dbReference type="RefSeq" id="XP_022838242.1">
    <property type="nucleotide sequence ID" value="XM_022985357.1"/>
</dbReference>
<feature type="region of interest" description="Disordered" evidence="8">
    <location>
        <begin position="1"/>
        <end position="32"/>
    </location>
</feature>
<dbReference type="CDD" id="cd00051">
    <property type="entry name" value="EFh"/>
    <property type="match status" value="1"/>
</dbReference>
<keyword evidence="2" id="KW-0519">Myristate</keyword>
<dbReference type="PANTHER" id="PTHR23055">
    <property type="entry name" value="CALCIUM BINDING PROTEINS"/>
    <property type="match status" value="1"/>
</dbReference>
<dbReference type="InterPro" id="IPR018247">
    <property type="entry name" value="EF_Hand_1_Ca_BS"/>
</dbReference>
<feature type="domain" description="EF-hand" evidence="9">
    <location>
        <begin position="225"/>
        <end position="260"/>
    </location>
</feature>
<evidence type="ECO:0000313" key="10">
    <source>
        <dbReference type="EMBL" id="CEF96691.1"/>
    </source>
</evidence>
<dbReference type="GeneID" id="9834798"/>
<dbReference type="SUPFAM" id="SSF47473">
    <property type="entry name" value="EF-hand"/>
    <property type="match status" value="2"/>
</dbReference>
<organism evidence="10 11">
    <name type="scientific">Ostreococcus tauri</name>
    <name type="common">Marine green alga</name>
    <dbReference type="NCBI Taxonomy" id="70448"/>
    <lineage>
        <taxon>Eukaryota</taxon>
        <taxon>Viridiplantae</taxon>
        <taxon>Chlorophyta</taxon>
        <taxon>Mamiellophyceae</taxon>
        <taxon>Mamiellales</taxon>
        <taxon>Bathycoccaceae</taxon>
        <taxon>Ostreococcus</taxon>
    </lineage>
</organism>
<keyword evidence="5" id="KW-0106">Calcium</keyword>
<dbReference type="PROSITE" id="PS50222">
    <property type="entry name" value="EF_HAND_2"/>
    <property type="match status" value="3"/>
</dbReference>
<evidence type="ECO:0000256" key="7">
    <source>
        <dbReference type="SAM" id="Coils"/>
    </source>
</evidence>
<evidence type="ECO:0000256" key="3">
    <source>
        <dbReference type="ARBA" id="ARBA00022723"/>
    </source>
</evidence>
<reference evidence="11" key="1">
    <citation type="journal article" date="2006" name="Proc. Natl. Acad. Sci. U.S.A.">
        <title>Genome analysis of the smallest free-living eukaryote Ostreococcus tauri unveils many unique features.</title>
        <authorList>
            <person name="Derelle E."/>
            <person name="Ferraz C."/>
            <person name="Rombauts S."/>
            <person name="Rouze P."/>
            <person name="Worden A.Z."/>
            <person name="Robbens S."/>
            <person name="Partensky F."/>
            <person name="Degroeve S."/>
            <person name="Echeynie S."/>
            <person name="Cooke R."/>
            <person name="Saeys Y."/>
            <person name="Wuyts J."/>
            <person name="Jabbari K."/>
            <person name="Bowler C."/>
            <person name="Panaud O."/>
            <person name="Piegu B."/>
            <person name="Ball S.G."/>
            <person name="Ral J.-P."/>
            <person name="Bouget F.-Y."/>
            <person name="Piganeau G."/>
            <person name="De Baets B."/>
            <person name="Picard A."/>
            <person name="Delseny M."/>
            <person name="Demaille J."/>
            <person name="Van de Peer Y."/>
            <person name="Moreau H."/>
        </authorList>
    </citation>
    <scope>NUCLEOTIDE SEQUENCE [LARGE SCALE GENOMIC DNA]</scope>
    <source>
        <strain evidence="11">OTTH 0595 / CCAP 157/2 / RCC745</strain>
    </source>
</reference>
<reference evidence="10 11" key="2">
    <citation type="journal article" date="2014" name="BMC Genomics">
        <title>An improved genome of the model marine alga Ostreococcus tauri unfolds by assessing Illumina de novo assemblies.</title>
        <authorList>
            <person name="Blanc-Mathieu R."/>
            <person name="Verhelst B."/>
            <person name="Derelle E."/>
            <person name="Rombauts S."/>
            <person name="Bouget F.Y."/>
            <person name="Carre I."/>
            <person name="Chateau A."/>
            <person name="Eyre-Walker A."/>
            <person name="Grimsley N."/>
            <person name="Moreau H."/>
            <person name="Piegu B."/>
            <person name="Rivals E."/>
            <person name="Schackwitz W."/>
            <person name="Van de Peer Y."/>
            <person name="Piganeau G."/>
        </authorList>
    </citation>
    <scope>NUCLEOTIDE SEQUENCE [LARGE SCALE GENOMIC DNA]</scope>
    <source>
        <strain evidence="11">OTTH 0595 / CCAP 157/2 / RCC745</strain>
    </source>
</reference>
<gene>
    <name evidence="10" type="ORF">OT_ostta01g03310</name>
</gene>
<feature type="region of interest" description="Disordered" evidence="8">
    <location>
        <begin position="457"/>
        <end position="477"/>
    </location>
</feature>
<dbReference type="Gene3D" id="1.10.238.10">
    <property type="entry name" value="EF-hand"/>
    <property type="match status" value="2"/>
</dbReference>
<feature type="coiled-coil region" evidence="7">
    <location>
        <begin position="502"/>
        <end position="536"/>
    </location>
</feature>
<evidence type="ECO:0000256" key="1">
    <source>
        <dbReference type="ARBA" id="ARBA00006049"/>
    </source>
</evidence>
<comment type="caution">
    <text evidence="10">The sequence shown here is derived from an EMBL/GenBank/DDBJ whole genome shotgun (WGS) entry which is preliminary data.</text>
</comment>
<evidence type="ECO:0000256" key="5">
    <source>
        <dbReference type="ARBA" id="ARBA00022837"/>
    </source>
</evidence>
<evidence type="ECO:0000259" key="9">
    <source>
        <dbReference type="PROSITE" id="PS50222"/>
    </source>
</evidence>
<evidence type="ECO:0000256" key="6">
    <source>
        <dbReference type="ARBA" id="ARBA00023288"/>
    </source>
</evidence>
<dbReference type="InParanoid" id="A0A090LY06"/>
<dbReference type="InterPro" id="IPR028846">
    <property type="entry name" value="Recoverin"/>
</dbReference>
<protein>
    <submittedName>
        <fullName evidence="10">EF-Hand 1, calcium-binding site</fullName>
    </submittedName>
</protein>
<evidence type="ECO:0000256" key="8">
    <source>
        <dbReference type="SAM" id="MobiDB-lite"/>
    </source>
</evidence>
<name>A0A090LY06_OSTTA</name>
<keyword evidence="11" id="KW-1185">Reference proteome</keyword>
<dbReference type="InterPro" id="IPR002048">
    <property type="entry name" value="EF_hand_dom"/>
</dbReference>
<keyword evidence="7" id="KW-0175">Coiled coil</keyword>
<dbReference type="KEGG" id="ota:OT_ostta01g03310"/>
<dbReference type="PROSITE" id="PS00018">
    <property type="entry name" value="EF_HAND_1"/>
    <property type="match status" value="2"/>
</dbReference>
<accession>A0A090LY06</accession>
<sequence>MVRGHRKTRASRGAARGETSAAGREDGASASGPSIVREDILRRCFETIDAERAGSIAVEEFLDRLRSDGEMTDDLQSGTEPWATESDLDTVFARLDAAATRKTTVDEFIALFYVARAKDVKEELVKDVRDAKVEASKEVAESRMMEEVAPAAPTAKSEEVRIKPQPVPTVAPAPAVVDTKYLHKVFELIDYDEDGEVTLVEFLSALHSNPEIGALLDEGTAEGDDVSKVVSDVFSKMDADQNKSVSFDEFVEYFTVQQDKNASHTLNKLSPEEKQALIESANKQKVRSMSAFKRGIRFVSKQTLKAGLRKSEKDRKEENLSKMQDSDLLVLKSYLRDVFKLIDYERNERIVIQEFLSECTINTNISVALDVGTTVSDNPEYTKSMVAMVFKAMAIDKKRVVRFKDFVNYFIRLGSDKFNSHSPLARNSEASKTRSADENNQISALVAELYELKNKTLAPPPKPPVETTIPQPSPLEVVEIPQPPPRQDMDQMDGLVYGNEANADLLREVQLLREEIEALTAENQRHNNINNMLKLKMSALTHMYAVQSAEFQALIDATREV</sequence>
<dbReference type="Proteomes" id="UP000009170">
    <property type="component" value="Unassembled WGS sequence"/>
</dbReference>
<keyword evidence="4" id="KW-0677">Repeat</keyword>
<evidence type="ECO:0000256" key="2">
    <source>
        <dbReference type="ARBA" id="ARBA00022707"/>
    </source>
</evidence>
<dbReference type="Pfam" id="PF13499">
    <property type="entry name" value="EF-hand_7"/>
    <property type="match status" value="1"/>
</dbReference>
<feature type="domain" description="EF-hand" evidence="9">
    <location>
        <begin position="177"/>
        <end position="212"/>
    </location>
</feature>
<feature type="domain" description="EF-hand" evidence="9">
    <location>
        <begin position="36"/>
        <end position="71"/>
    </location>
</feature>
<proteinExistence type="inferred from homology"/>